<name>A0A2P2QZZ3_RHIMU</name>
<evidence type="ECO:0000313" key="1">
    <source>
        <dbReference type="EMBL" id="MBX72471.1"/>
    </source>
</evidence>
<sequence length="29" mass="3402">MRIKIQIQIQTYDYSNKLSNISNGCIRSN</sequence>
<reference evidence="1" key="1">
    <citation type="submission" date="2018-02" db="EMBL/GenBank/DDBJ databases">
        <title>Rhizophora mucronata_Transcriptome.</title>
        <authorList>
            <person name="Meera S.P."/>
            <person name="Sreeshan A."/>
            <person name="Augustine A."/>
        </authorList>
    </citation>
    <scope>NUCLEOTIDE SEQUENCE</scope>
    <source>
        <tissue evidence="1">Leaf</tissue>
    </source>
</reference>
<organism evidence="1">
    <name type="scientific">Rhizophora mucronata</name>
    <name type="common">Asiatic mangrove</name>
    <dbReference type="NCBI Taxonomy" id="61149"/>
    <lineage>
        <taxon>Eukaryota</taxon>
        <taxon>Viridiplantae</taxon>
        <taxon>Streptophyta</taxon>
        <taxon>Embryophyta</taxon>
        <taxon>Tracheophyta</taxon>
        <taxon>Spermatophyta</taxon>
        <taxon>Magnoliopsida</taxon>
        <taxon>eudicotyledons</taxon>
        <taxon>Gunneridae</taxon>
        <taxon>Pentapetalae</taxon>
        <taxon>rosids</taxon>
        <taxon>fabids</taxon>
        <taxon>Malpighiales</taxon>
        <taxon>Rhizophoraceae</taxon>
        <taxon>Rhizophora</taxon>
    </lineage>
</organism>
<accession>A0A2P2QZZ3</accession>
<protein>
    <submittedName>
        <fullName evidence="1">Uncharacterized protein</fullName>
    </submittedName>
</protein>
<dbReference type="AlphaFoldDB" id="A0A2P2QZZ3"/>
<dbReference type="EMBL" id="GGEC01091987">
    <property type="protein sequence ID" value="MBX72471.1"/>
    <property type="molecule type" value="Transcribed_RNA"/>
</dbReference>
<proteinExistence type="predicted"/>